<dbReference type="RefSeq" id="WP_191808089.1">
    <property type="nucleotide sequence ID" value="NZ_JACSQD010000004.1"/>
</dbReference>
<accession>A0ABR8UTV5</accession>
<evidence type="ECO:0000259" key="3">
    <source>
        <dbReference type="Pfam" id="PF01551"/>
    </source>
</evidence>
<feature type="region of interest" description="Disordered" evidence="2">
    <location>
        <begin position="30"/>
        <end position="65"/>
    </location>
</feature>
<dbReference type="InterPro" id="IPR050570">
    <property type="entry name" value="Cell_wall_metabolism_enzyme"/>
</dbReference>
<protein>
    <submittedName>
        <fullName evidence="4">M23 family metallopeptidase</fullName>
    </submittedName>
</protein>
<dbReference type="InterPro" id="IPR016047">
    <property type="entry name" value="M23ase_b-sheet_dom"/>
</dbReference>
<evidence type="ECO:0000313" key="5">
    <source>
        <dbReference type="Proteomes" id="UP000609874"/>
    </source>
</evidence>
<gene>
    <name evidence="4" type="ORF">H9639_10905</name>
</gene>
<feature type="region of interest" description="Disordered" evidence="2">
    <location>
        <begin position="137"/>
        <end position="176"/>
    </location>
</feature>
<reference evidence="4 5" key="1">
    <citation type="submission" date="2020-08" db="EMBL/GenBank/DDBJ databases">
        <title>A Genomic Blueprint of the Chicken Gut Microbiome.</title>
        <authorList>
            <person name="Gilroy R."/>
            <person name="Ravi A."/>
            <person name="Getino M."/>
            <person name="Pursley I."/>
            <person name="Horton D.L."/>
            <person name="Alikhan N.-F."/>
            <person name="Baker D."/>
            <person name="Gharbi K."/>
            <person name="Hall N."/>
            <person name="Watson M."/>
            <person name="Adriaenssens E.M."/>
            <person name="Foster-Nyarko E."/>
            <person name="Jarju S."/>
            <person name="Secka A."/>
            <person name="Antonio M."/>
            <person name="Oren A."/>
            <person name="Chaudhuri R."/>
            <person name="La Ragione R.M."/>
            <person name="Hildebrand F."/>
            <person name="Pallen M.J."/>
        </authorList>
    </citation>
    <scope>NUCLEOTIDE SEQUENCE [LARGE SCALE GENOMIC DNA]</scope>
    <source>
        <strain evidence="4 5">Sa2CUA1</strain>
    </source>
</reference>
<organism evidence="4 5">
    <name type="scientific">Arthrobacter gallicola</name>
    <dbReference type="NCBI Taxonomy" id="2762225"/>
    <lineage>
        <taxon>Bacteria</taxon>
        <taxon>Bacillati</taxon>
        <taxon>Actinomycetota</taxon>
        <taxon>Actinomycetes</taxon>
        <taxon>Micrococcales</taxon>
        <taxon>Micrococcaceae</taxon>
        <taxon>Arthrobacter</taxon>
    </lineage>
</organism>
<dbReference type="InterPro" id="IPR011055">
    <property type="entry name" value="Dup_hybrid_motif"/>
</dbReference>
<dbReference type="Gene3D" id="2.70.70.10">
    <property type="entry name" value="Glucose Permease (Domain IIA)"/>
    <property type="match status" value="1"/>
</dbReference>
<dbReference type="CDD" id="cd12797">
    <property type="entry name" value="M23_peptidase"/>
    <property type="match status" value="1"/>
</dbReference>
<proteinExistence type="predicted"/>
<dbReference type="Pfam" id="PF01551">
    <property type="entry name" value="Peptidase_M23"/>
    <property type="match status" value="1"/>
</dbReference>
<dbReference type="SUPFAM" id="SSF51261">
    <property type="entry name" value="Duplicated hybrid motif"/>
    <property type="match status" value="1"/>
</dbReference>
<name>A0ABR8UTV5_9MICC</name>
<dbReference type="EMBL" id="JACSQD010000004">
    <property type="protein sequence ID" value="MBD7995807.1"/>
    <property type="molecule type" value="Genomic_DNA"/>
</dbReference>
<keyword evidence="5" id="KW-1185">Reference proteome</keyword>
<keyword evidence="1" id="KW-0732">Signal</keyword>
<comment type="caution">
    <text evidence="4">The sequence shown here is derived from an EMBL/GenBank/DDBJ whole genome shotgun (WGS) entry which is preliminary data.</text>
</comment>
<evidence type="ECO:0000256" key="2">
    <source>
        <dbReference type="SAM" id="MobiDB-lite"/>
    </source>
</evidence>
<dbReference type="Proteomes" id="UP000609874">
    <property type="component" value="Unassembled WGS sequence"/>
</dbReference>
<evidence type="ECO:0000313" key="4">
    <source>
        <dbReference type="EMBL" id="MBD7995807.1"/>
    </source>
</evidence>
<sequence length="307" mass="32405">MTVNVNETVRNLADSVRRYMIDTAARYRADEHTNTANNTAGTPAHNEAKDRARGKHARPRWDRRGTDFSRQVEELRRRASALGTPAQKTAALGAGASLALTGMVFGVAEAAPLTLADRQVLDTQPLAASLAQDLPAEEPAPAEPAVFEAPAEAPAEPPADPAAVDGVGSTAPAAEAGPVTPVENVYVTSPFGWRINPMTGSGMEWHTGTDFRGTTGTHVLATKGGTVTEAGWHTNGGGGLRIVVDHGDGTKSTYNHLHEIWVEPGQWVDGAQVIGSVGSTGNSTGPHLHFEVIINGEYVDPMEWLQA</sequence>
<feature type="domain" description="M23ase beta-sheet core" evidence="3">
    <location>
        <begin position="206"/>
        <end position="301"/>
    </location>
</feature>
<dbReference type="PANTHER" id="PTHR21666:SF289">
    <property type="entry name" value="L-ALA--D-GLU ENDOPEPTIDASE"/>
    <property type="match status" value="1"/>
</dbReference>
<dbReference type="PANTHER" id="PTHR21666">
    <property type="entry name" value="PEPTIDASE-RELATED"/>
    <property type="match status" value="1"/>
</dbReference>
<feature type="compositionally biased region" description="Low complexity" evidence="2">
    <location>
        <begin position="137"/>
        <end position="154"/>
    </location>
</feature>
<evidence type="ECO:0000256" key="1">
    <source>
        <dbReference type="ARBA" id="ARBA00022729"/>
    </source>
</evidence>
<feature type="compositionally biased region" description="Low complexity" evidence="2">
    <location>
        <begin position="34"/>
        <end position="45"/>
    </location>
</feature>